<sequence>MSQPILKATPDSFVGVAPVNWGIENVALLEETHGIQWLEDSTFSLAPTDAKADADAGILARGTITLEDGVEAQLMVEEPIGELHTLASRSKEPYTPTEVVLLKSHTAAWRFVVKGGTSRCPKAARAFARIAATLVDAGAAGIFMPGLTALHSPRFVKYMTMHLNQPENLANLLVHAWHQDGWMMTRGLTAFGLPELETPISDGMNDAYFRVMDVAANMITINRPFPDESDLTLGFKNYRIFDEQRGPRDEQVPMSGTFGVQSIVGK</sequence>
<gene>
    <name evidence="1" type="ORF">DN745_10225</name>
</gene>
<evidence type="ECO:0000313" key="1">
    <source>
        <dbReference type="EMBL" id="AWV89696.1"/>
    </source>
</evidence>
<keyword evidence="2" id="KW-1185">Reference proteome</keyword>
<name>A0A2Z4FLR1_9DELT</name>
<protein>
    <submittedName>
        <fullName evidence="1">Uncharacterized protein</fullName>
    </submittedName>
</protein>
<dbReference type="RefSeq" id="WP_111334566.1">
    <property type="nucleotide sequence ID" value="NZ_CP030032.1"/>
</dbReference>
<reference evidence="1 2" key="1">
    <citation type="submission" date="2018-06" db="EMBL/GenBank/DDBJ databases">
        <title>Lujinxingia sediminis gen. nov. sp. nov., a new facultative anaerobic member of the class Deltaproteobacteria, and proposal of Lujinxingaceae fam. nov.</title>
        <authorList>
            <person name="Guo L.-Y."/>
            <person name="Li C.-M."/>
            <person name="Wang S."/>
            <person name="Du Z.-J."/>
        </authorList>
    </citation>
    <scope>NUCLEOTIDE SEQUENCE [LARGE SCALE GENOMIC DNA]</scope>
    <source>
        <strain evidence="1 2">FA350</strain>
    </source>
</reference>
<dbReference type="EMBL" id="CP030032">
    <property type="protein sequence ID" value="AWV89696.1"/>
    <property type="molecule type" value="Genomic_DNA"/>
</dbReference>
<proteinExistence type="predicted"/>
<accession>A0A2Z4FLR1</accession>
<dbReference type="AlphaFoldDB" id="A0A2Z4FLR1"/>
<dbReference type="OrthoDB" id="5492511at2"/>
<dbReference type="KEGG" id="bsed:DN745_10225"/>
<organism evidence="1 2">
    <name type="scientific">Bradymonas sediminis</name>
    <dbReference type="NCBI Taxonomy" id="1548548"/>
    <lineage>
        <taxon>Bacteria</taxon>
        <taxon>Deltaproteobacteria</taxon>
        <taxon>Bradymonadales</taxon>
        <taxon>Bradymonadaceae</taxon>
        <taxon>Bradymonas</taxon>
    </lineage>
</organism>
<dbReference type="Proteomes" id="UP000249799">
    <property type="component" value="Chromosome"/>
</dbReference>
<evidence type="ECO:0000313" key="2">
    <source>
        <dbReference type="Proteomes" id="UP000249799"/>
    </source>
</evidence>